<feature type="region of interest" description="Disordered" evidence="1">
    <location>
        <begin position="458"/>
        <end position="489"/>
    </location>
</feature>
<keyword evidence="3" id="KW-0732">Signal</keyword>
<feature type="chain" id="PRO_5010872482" description="CUB domain-containing protein" evidence="3">
    <location>
        <begin position="24"/>
        <end position="525"/>
    </location>
</feature>
<protein>
    <recommendedName>
        <fullName evidence="6">CUB domain-containing protein</fullName>
    </recommendedName>
</protein>
<keyword evidence="2" id="KW-0472">Membrane</keyword>
<keyword evidence="2" id="KW-1133">Transmembrane helix</keyword>
<dbReference type="Proteomes" id="UP000007879">
    <property type="component" value="Unassembled WGS sequence"/>
</dbReference>
<keyword evidence="5" id="KW-1185">Reference proteome</keyword>
<feature type="transmembrane region" description="Helical" evidence="2">
    <location>
        <begin position="385"/>
        <end position="411"/>
    </location>
</feature>
<evidence type="ECO:0000313" key="5">
    <source>
        <dbReference type="Proteomes" id="UP000007879"/>
    </source>
</evidence>
<evidence type="ECO:0000256" key="2">
    <source>
        <dbReference type="SAM" id="Phobius"/>
    </source>
</evidence>
<evidence type="ECO:0008006" key="6">
    <source>
        <dbReference type="Google" id="ProtNLM"/>
    </source>
</evidence>
<evidence type="ECO:0000313" key="4">
    <source>
        <dbReference type="EnsemblMetazoa" id="Aqu2.1.43254_001"/>
    </source>
</evidence>
<organism evidence="4">
    <name type="scientific">Amphimedon queenslandica</name>
    <name type="common">Sponge</name>
    <dbReference type="NCBI Taxonomy" id="400682"/>
    <lineage>
        <taxon>Eukaryota</taxon>
        <taxon>Metazoa</taxon>
        <taxon>Porifera</taxon>
        <taxon>Demospongiae</taxon>
        <taxon>Heteroscleromorpha</taxon>
        <taxon>Haplosclerida</taxon>
        <taxon>Niphatidae</taxon>
        <taxon>Amphimedon</taxon>
    </lineage>
</organism>
<dbReference type="AlphaFoldDB" id="A0A1X7VTP6"/>
<dbReference type="KEGG" id="aqu:109581966"/>
<evidence type="ECO:0000256" key="1">
    <source>
        <dbReference type="SAM" id="MobiDB-lite"/>
    </source>
</evidence>
<proteinExistence type="predicted"/>
<dbReference type="EnsemblMetazoa" id="Aqu2.1.43254_001">
    <property type="protein sequence ID" value="Aqu2.1.43254_001"/>
    <property type="gene ID" value="Aqu2.1.43254"/>
</dbReference>
<feature type="region of interest" description="Disordered" evidence="1">
    <location>
        <begin position="505"/>
        <end position="525"/>
    </location>
</feature>
<reference evidence="5" key="1">
    <citation type="journal article" date="2010" name="Nature">
        <title>The Amphimedon queenslandica genome and the evolution of animal complexity.</title>
        <authorList>
            <person name="Srivastava M."/>
            <person name="Simakov O."/>
            <person name="Chapman J."/>
            <person name="Fahey B."/>
            <person name="Gauthier M.E."/>
            <person name="Mitros T."/>
            <person name="Richards G.S."/>
            <person name="Conaco C."/>
            <person name="Dacre M."/>
            <person name="Hellsten U."/>
            <person name="Larroux C."/>
            <person name="Putnam N.H."/>
            <person name="Stanke M."/>
            <person name="Adamska M."/>
            <person name="Darling A."/>
            <person name="Degnan S.M."/>
            <person name="Oakley T.H."/>
            <person name="Plachetzki D.C."/>
            <person name="Zhai Y."/>
            <person name="Adamski M."/>
            <person name="Calcino A."/>
            <person name="Cummins S.F."/>
            <person name="Goodstein D.M."/>
            <person name="Harris C."/>
            <person name="Jackson D.J."/>
            <person name="Leys S.P."/>
            <person name="Shu S."/>
            <person name="Woodcroft B.J."/>
            <person name="Vervoort M."/>
            <person name="Kosik K.S."/>
            <person name="Manning G."/>
            <person name="Degnan B.M."/>
            <person name="Rokhsar D.S."/>
        </authorList>
    </citation>
    <scope>NUCLEOTIDE SEQUENCE [LARGE SCALE GENOMIC DNA]</scope>
</reference>
<feature type="compositionally biased region" description="Polar residues" evidence="1">
    <location>
        <begin position="316"/>
        <end position="352"/>
    </location>
</feature>
<reference evidence="4" key="2">
    <citation type="submission" date="2017-05" db="UniProtKB">
        <authorList>
            <consortium name="EnsemblMetazoa"/>
        </authorList>
    </citation>
    <scope>IDENTIFICATION</scope>
</reference>
<keyword evidence="2" id="KW-0812">Transmembrane</keyword>
<evidence type="ECO:0000256" key="3">
    <source>
        <dbReference type="SAM" id="SignalP"/>
    </source>
</evidence>
<feature type="region of interest" description="Disordered" evidence="1">
    <location>
        <begin position="310"/>
        <end position="353"/>
    </location>
</feature>
<dbReference type="EnsemblMetazoa" id="XM_019996490.1">
    <property type="protein sequence ID" value="XP_019852049.1"/>
    <property type="gene ID" value="LOC109581966"/>
</dbReference>
<sequence>MLLSKVLVLLLLCLMKLVTITNSCCSNFKSLGSLGVGEDETFSGYQILYPPFNFTCNNSQIIKFIFSGEINGVTFSNNQGRISKIQLWQRNSFTDYTIIKSWDLNQNDVTQRNDNLLELDLIDSEGNGPAVNADTVIGIFLPSRRRKQVDLFFTRSLSYSDHFYYKSASFNPSSSLNIAQMTIGDETYPKMTVELSNTLCSTTTDASIIITTMILTNTIVKSTLPNRPTTTVVTRSSMTSTMNHSPNRSTRSSLTTAVSHNAVTSSAKIFSTVPACVTTITVFSKTQSIIVSLTSKSVPSSSAIIIQITSSDQTKRSSQAESPTVGPSNSRHMSNEPQTSSQDPSSISVTSNTPPPIISTLVVGTTDAVTTGTSNPIEGIGLSGYIIATVVSSAGFLVVCLILFGIAFYAVCLRKQRSSNPVPTEQSLSFSRRPQSQTSMYSNNVYLMNKLKKKEFIPTANNSSPSHHHYDTPNFTQSKESEESENRYSTLNRLSQFNRNPAYSIASNCTLNNDNDDNSHDYEEV</sequence>
<gene>
    <name evidence="4" type="primary">109581966</name>
</gene>
<name>A0A1X7VTP6_AMPQE</name>
<accession>A0A1X7VTP6</accession>
<dbReference type="InParanoid" id="A0A1X7VTP6"/>
<feature type="signal peptide" evidence="3">
    <location>
        <begin position="1"/>
        <end position="23"/>
    </location>
</feature>